<keyword evidence="7 8" id="KW-0472">Membrane</keyword>
<evidence type="ECO:0000256" key="7">
    <source>
        <dbReference type="ARBA" id="ARBA00023136"/>
    </source>
</evidence>
<evidence type="ECO:0000256" key="5">
    <source>
        <dbReference type="ARBA" id="ARBA00022692"/>
    </source>
</evidence>
<dbReference type="PROSITE" id="PS50850">
    <property type="entry name" value="MFS"/>
    <property type="match status" value="1"/>
</dbReference>
<feature type="transmembrane region" description="Helical" evidence="8">
    <location>
        <begin position="249"/>
        <end position="269"/>
    </location>
</feature>
<dbReference type="PANTHER" id="PTHR23502:SF132">
    <property type="entry name" value="POLYAMINE TRANSPORTER 2-RELATED"/>
    <property type="match status" value="1"/>
</dbReference>
<evidence type="ECO:0000313" key="11">
    <source>
        <dbReference type="Proteomes" id="UP001432180"/>
    </source>
</evidence>
<feature type="transmembrane region" description="Helical" evidence="8">
    <location>
        <begin position="7"/>
        <end position="26"/>
    </location>
</feature>
<feature type="transmembrane region" description="Helical" evidence="8">
    <location>
        <begin position="106"/>
        <end position="123"/>
    </location>
</feature>
<feature type="domain" description="Major facilitator superfamily (MFS) profile" evidence="9">
    <location>
        <begin position="11"/>
        <end position="393"/>
    </location>
</feature>
<comment type="similarity">
    <text evidence="2 8">Belongs to the major facilitator superfamily. Bcr/CmlA family.</text>
</comment>
<dbReference type="Gene3D" id="1.20.1720.10">
    <property type="entry name" value="Multidrug resistance protein D"/>
    <property type="match status" value="1"/>
</dbReference>
<dbReference type="InterPro" id="IPR011701">
    <property type="entry name" value="MFS"/>
</dbReference>
<sequence length="393" mass="41242">MIHRATLPPMLLVTLGALAALTPFAIDLYLPSLPTLARDLDSDIRLAQLSVTLYLWFFASAQLFFGPLSDVHGRRPLIGGGLLVFALGALGCALAPSISLLLLCRGLQAIGGAAIAVTIPALVRDRFANDDYARVMTLVMLIMGLAPLIAPSLGGLLLLLGSWRWVFATLLIITLATALLFTRVIPETLPPQRRQPRLGAQLRHYGRILGHRRALAYLGTASASFAGLMAFVVGSPFVYIELHGISPQIFGPLFGANVAAALVVSLLNARLIPRFGAERMLRVGLGVQVFVAVLLLGLTKVPEPSLWLIAPLTGAYLGMTALIMGNAMAGFMADFAALAGTASAFGGAVRFAVGALSGSLISLLHNGSATPLLVGMGVSGLLGGCCYWLGARK</sequence>
<dbReference type="SUPFAM" id="SSF103473">
    <property type="entry name" value="MFS general substrate transporter"/>
    <property type="match status" value="1"/>
</dbReference>
<dbReference type="InterPro" id="IPR004812">
    <property type="entry name" value="Efflux_drug-R_Bcr/CmlA"/>
</dbReference>
<keyword evidence="8" id="KW-0997">Cell inner membrane</keyword>
<dbReference type="InterPro" id="IPR020846">
    <property type="entry name" value="MFS_dom"/>
</dbReference>
<feature type="transmembrane region" description="Helical" evidence="8">
    <location>
        <begin position="46"/>
        <end position="65"/>
    </location>
</feature>
<keyword evidence="6 8" id="KW-1133">Transmembrane helix</keyword>
<feature type="transmembrane region" description="Helical" evidence="8">
    <location>
        <begin position="214"/>
        <end position="237"/>
    </location>
</feature>
<evidence type="ECO:0000259" key="9">
    <source>
        <dbReference type="PROSITE" id="PS50850"/>
    </source>
</evidence>
<name>A0ABZ0S611_9GAMM</name>
<feature type="transmembrane region" description="Helical" evidence="8">
    <location>
        <begin position="165"/>
        <end position="185"/>
    </location>
</feature>
<dbReference type="NCBIfam" id="NF008314">
    <property type="entry name" value="PRK11102.1"/>
    <property type="match status" value="1"/>
</dbReference>
<evidence type="ECO:0000256" key="2">
    <source>
        <dbReference type="ARBA" id="ARBA00006236"/>
    </source>
</evidence>
<evidence type="ECO:0000256" key="4">
    <source>
        <dbReference type="ARBA" id="ARBA00022475"/>
    </source>
</evidence>
<dbReference type="RefSeq" id="WP_328986313.1">
    <property type="nucleotide sequence ID" value="NZ_CP121472.1"/>
</dbReference>
<dbReference type="EMBL" id="CP121472">
    <property type="protein sequence ID" value="WPL15762.1"/>
    <property type="molecule type" value="Genomic_DNA"/>
</dbReference>
<feature type="transmembrane region" description="Helical" evidence="8">
    <location>
        <begin position="281"/>
        <end position="299"/>
    </location>
</feature>
<evidence type="ECO:0000313" key="10">
    <source>
        <dbReference type="EMBL" id="WPL15762.1"/>
    </source>
</evidence>
<keyword evidence="11" id="KW-1185">Reference proteome</keyword>
<dbReference type="NCBIfam" id="TIGR00710">
    <property type="entry name" value="efflux_Bcr_CflA"/>
    <property type="match status" value="1"/>
</dbReference>
<dbReference type="Pfam" id="PF07690">
    <property type="entry name" value="MFS_1"/>
    <property type="match status" value="1"/>
</dbReference>
<protein>
    <recommendedName>
        <fullName evidence="8">Bcr/CflA family efflux transporter</fullName>
    </recommendedName>
</protein>
<organism evidence="10 11">
    <name type="scientific">Thiorhodovibrio winogradskyi</name>
    <dbReference type="NCBI Taxonomy" id="77007"/>
    <lineage>
        <taxon>Bacteria</taxon>
        <taxon>Pseudomonadati</taxon>
        <taxon>Pseudomonadota</taxon>
        <taxon>Gammaproteobacteria</taxon>
        <taxon>Chromatiales</taxon>
        <taxon>Chromatiaceae</taxon>
        <taxon>Thiorhodovibrio</taxon>
    </lineage>
</organism>
<dbReference type="InterPro" id="IPR036259">
    <property type="entry name" value="MFS_trans_sf"/>
</dbReference>
<feature type="transmembrane region" description="Helical" evidence="8">
    <location>
        <begin position="369"/>
        <end position="390"/>
    </location>
</feature>
<evidence type="ECO:0000256" key="3">
    <source>
        <dbReference type="ARBA" id="ARBA00022448"/>
    </source>
</evidence>
<dbReference type="PANTHER" id="PTHR23502">
    <property type="entry name" value="MAJOR FACILITATOR SUPERFAMILY"/>
    <property type="match status" value="1"/>
</dbReference>
<feature type="transmembrane region" description="Helical" evidence="8">
    <location>
        <begin position="305"/>
        <end position="323"/>
    </location>
</feature>
<proteinExistence type="inferred from homology"/>
<reference evidence="10 11" key="1">
    <citation type="journal article" date="2023" name="Microorganisms">
        <title>Thiorhodovibrio frisius and Trv. litoralis spp. nov., Two Novel Members from a Clade of Fastidious Purple Sulfur Bacteria That Exhibit Unique Red-Shifted Light-Harvesting Capabilities.</title>
        <authorList>
            <person name="Methner A."/>
            <person name="Kuzyk S.B."/>
            <person name="Petersen J."/>
            <person name="Bauer S."/>
            <person name="Brinkmann H."/>
            <person name="Sichau K."/>
            <person name="Wanner G."/>
            <person name="Wolf J."/>
            <person name="Neumann-Schaal M."/>
            <person name="Henke P."/>
            <person name="Tank M."/>
            <person name="Sproer C."/>
            <person name="Bunk B."/>
            <person name="Overmann J."/>
        </authorList>
    </citation>
    <scope>NUCLEOTIDE SEQUENCE [LARGE SCALE GENOMIC DNA]</scope>
    <source>
        <strain evidence="10 11">DSM 6702</strain>
    </source>
</reference>
<evidence type="ECO:0000256" key="8">
    <source>
        <dbReference type="RuleBase" id="RU365088"/>
    </source>
</evidence>
<evidence type="ECO:0000256" key="1">
    <source>
        <dbReference type="ARBA" id="ARBA00004651"/>
    </source>
</evidence>
<feature type="transmembrane region" description="Helical" evidence="8">
    <location>
        <begin position="335"/>
        <end position="357"/>
    </location>
</feature>
<keyword evidence="4" id="KW-1003">Cell membrane</keyword>
<dbReference type="Proteomes" id="UP001432180">
    <property type="component" value="Chromosome"/>
</dbReference>
<dbReference type="CDD" id="cd17320">
    <property type="entry name" value="MFS_MdfA_MDR_like"/>
    <property type="match status" value="1"/>
</dbReference>
<gene>
    <name evidence="10" type="primary">bcr</name>
    <name evidence="10" type="ORF">Thiowin_00679</name>
</gene>
<comment type="subcellular location">
    <subcellularLocation>
        <location evidence="8">Cell inner membrane</location>
        <topology evidence="8">Multi-pass membrane protein</topology>
    </subcellularLocation>
    <subcellularLocation>
        <location evidence="1">Cell membrane</location>
        <topology evidence="1">Multi-pass membrane protein</topology>
    </subcellularLocation>
</comment>
<accession>A0ABZ0S611</accession>
<feature type="transmembrane region" description="Helical" evidence="8">
    <location>
        <begin position="135"/>
        <end position="159"/>
    </location>
</feature>
<keyword evidence="5 8" id="KW-0812">Transmembrane</keyword>
<keyword evidence="3 8" id="KW-0813">Transport</keyword>
<feature type="transmembrane region" description="Helical" evidence="8">
    <location>
        <begin position="77"/>
        <end position="100"/>
    </location>
</feature>
<evidence type="ECO:0000256" key="6">
    <source>
        <dbReference type="ARBA" id="ARBA00022989"/>
    </source>
</evidence>